<dbReference type="Proteomes" id="UP000287605">
    <property type="component" value="Unassembled WGS sequence"/>
</dbReference>
<dbReference type="RefSeq" id="WP_126809560.1">
    <property type="nucleotide sequence ID" value="NZ_NGKA01000015.1"/>
</dbReference>
<dbReference type="InterPro" id="IPR002986">
    <property type="entry name" value="DAP_deCOOHase_LysA"/>
</dbReference>
<evidence type="ECO:0000256" key="4">
    <source>
        <dbReference type="ARBA" id="ARBA00022898"/>
    </source>
</evidence>
<feature type="active site" description="Proton donor" evidence="13">
    <location>
        <position position="344"/>
    </location>
</feature>
<evidence type="ECO:0000256" key="13">
    <source>
        <dbReference type="PIRSR" id="PIRSR600183-50"/>
    </source>
</evidence>
<name>A0A430AQQ8_9ENTE</name>
<dbReference type="EC" id="4.1.1.20" evidence="10 12"/>
<evidence type="ECO:0000256" key="2">
    <source>
        <dbReference type="ARBA" id="ARBA00022605"/>
    </source>
</evidence>
<feature type="binding site" evidence="12">
    <location>
        <position position="277"/>
    </location>
    <ligand>
        <name>substrate</name>
    </ligand>
</feature>
<protein>
    <recommendedName>
        <fullName evidence="11 12">Diaminopimelate decarboxylase</fullName>
        <shortName evidence="12">DAP decarboxylase</shortName>
        <shortName evidence="12">DAPDC</shortName>
        <ecNumber evidence="10 12">4.1.1.20</ecNumber>
    </recommendedName>
</protein>
<evidence type="ECO:0000313" key="17">
    <source>
        <dbReference type="EMBL" id="RSU10313.1"/>
    </source>
</evidence>
<dbReference type="Pfam" id="PF00278">
    <property type="entry name" value="Orn_DAP_Arg_deC"/>
    <property type="match status" value="1"/>
</dbReference>
<dbReference type="InterPro" id="IPR000183">
    <property type="entry name" value="Orn/DAP/Arg_de-COase"/>
</dbReference>
<proteinExistence type="inferred from homology"/>
<dbReference type="SUPFAM" id="SSF50621">
    <property type="entry name" value="Alanine racemase C-terminal domain-like"/>
    <property type="match status" value="1"/>
</dbReference>
<dbReference type="NCBIfam" id="TIGR01048">
    <property type="entry name" value="lysA"/>
    <property type="match status" value="1"/>
</dbReference>
<dbReference type="InterPro" id="IPR029066">
    <property type="entry name" value="PLP-binding_barrel"/>
</dbReference>
<evidence type="ECO:0000256" key="8">
    <source>
        <dbReference type="ARBA" id="ARBA00060643"/>
    </source>
</evidence>
<evidence type="ECO:0000256" key="7">
    <source>
        <dbReference type="ARBA" id="ARBA00050464"/>
    </source>
</evidence>
<dbReference type="EMBL" id="NGKA01000015">
    <property type="protein sequence ID" value="RSU10313.1"/>
    <property type="molecule type" value="Genomic_DNA"/>
</dbReference>
<dbReference type="PANTHER" id="PTHR43727">
    <property type="entry name" value="DIAMINOPIMELATE DECARBOXYLASE"/>
    <property type="match status" value="1"/>
</dbReference>
<feature type="domain" description="Orn/DAP/Arg decarboxylase 2 N-terminal" evidence="16">
    <location>
        <begin position="34"/>
        <end position="280"/>
    </location>
</feature>
<evidence type="ECO:0000256" key="10">
    <source>
        <dbReference type="ARBA" id="ARBA00066427"/>
    </source>
</evidence>
<feature type="domain" description="Orn/DAP/Arg decarboxylase 2 C-terminal" evidence="15">
    <location>
        <begin position="23"/>
        <end position="371"/>
    </location>
</feature>
<evidence type="ECO:0000256" key="9">
    <source>
        <dbReference type="ARBA" id="ARBA00060983"/>
    </source>
</evidence>
<dbReference type="InterPro" id="IPR022644">
    <property type="entry name" value="De-COase2_N"/>
</dbReference>
<sequence length="416" mass="46284">MSELIIGGISAESLAKTYGTPLYVYDEAKIDNRICEYTENFKSELFETKVLYASKAFQCIELLHKIEDAGLYLDVVSGGEIFTALEADFPADKIYFHGNNKTPEEIEFAVSEGITHFVCDNLMELKGLEQEALKQEKSISVMLRLNLGIEAHTHEYIITSYVDSKFGMALESEEYLESIATIESSRWLELEGFHSHIGSQIFEMDAWFAAIDKLVDLVAGFPQRLSLNIGGGFGIRYTKEDKPLSIPEVVAQLVHVTEAALAKRAIQINALMIEPGRSLIGEAGTTLYTIGYQKKTPNKHYVFVDGGMTDNIRPALYQAKYSCDAVTQLGKEKTNKVTIAGKMCESGDVVIEDTYLPEVAQGDILAVYSTGAYGYSMSSNYNRATTPAVIFVKDGVAKEVIKRQTFKDLLRNDVRR</sequence>
<comment type="subunit">
    <text evidence="12">Homodimer.</text>
</comment>
<comment type="pathway">
    <text evidence="8 12 14">Amino-acid biosynthesis; L-lysine biosynthesis via DAP pathway; L-lysine from DL-2,6-diaminopimelate: step 1/1.</text>
</comment>
<dbReference type="Gene3D" id="3.20.20.10">
    <property type="entry name" value="Alanine racemase"/>
    <property type="match status" value="1"/>
</dbReference>
<feature type="binding site" evidence="12">
    <location>
        <position position="345"/>
    </location>
    <ligand>
        <name>substrate</name>
    </ligand>
</feature>
<feature type="binding site" evidence="12">
    <location>
        <position position="373"/>
    </location>
    <ligand>
        <name>substrate</name>
    </ligand>
</feature>
<evidence type="ECO:0000256" key="3">
    <source>
        <dbReference type="ARBA" id="ARBA00022793"/>
    </source>
</evidence>
<dbReference type="InterPro" id="IPR022643">
    <property type="entry name" value="De-COase2_C"/>
</dbReference>
<comment type="caution">
    <text evidence="17">The sequence shown here is derived from an EMBL/GenBank/DDBJ whole genome shotgun (WGS) entry which is preliminary data.</text>
</comment>
<dbReference type="PRINTS" id="PR01179">
    <property type="entry name" value="ODADCRBXLASE"/>
</dbReference>
<dbReference type="Gene3D" id="2.40.37.10">
    <property type="entry name" value="Lyase, Ornithine Decarboxylase, Chain A, domain 1"/>
    <property type="match status" value="1"/>
</dbReference>
<comment type="catalytic activity">
    <reaction evidence="7 12 14">
        <text>meso-2,6-diaminopimelate + H(+) = L-lysine + CO2</text>
        <dbReference type="Rhea" id="RHEA:15101"/>
        <dbReference type="ChEBI" id="CHEBI:15378"/>
        <dbReference type="ChEBI" id="CHEBI:16526"/>
        <dbReference type="ChEBI" id="CHEBI:32551"/>
        <dbReference type="ChEBI" id="CHEBI:57791"/>
        <dbReference type="EC" id="4.1.1.20"/>
    </reaction>
</comment>
<feature type="binding site" evidence="12">
    <location>
        <position position="313"/>
    </location>
    <ligand>
        <name>substrate</name>
    </ligand>
</feature>
<evidence type="ECO:0000313" key="18">
    <source>
        <dbReference type="Proteomes" id="UP000287605"/>
    </source>
</evidence>
<feature type="binding site" evidence="12">
    <location>
        <position position="317"/>
    </location>
    <ligand>
        <name>substrate</name>
    </ligand>
</feature>
<evidence type="ECO:0000256" key="1">
    <source>
        <dbReference type="ARBA" id="ARBA00001933"/>
    </source>
</evidence>
<keyword evidence="5 12" id="KW-0457">Lysine biosynthesis</keyword>
<feature type="binding site" evidence="12">
    <location>
        <begin position="274"/>
        <end position="277"/>
    </location>
    <ligand>
        <name>pyridoxal 5'-phosphate</name>
        <dbReference type="ChEBI" id="CHEBI:597326"/>
    </ligand>
</feature>
<accession>A0A430AQQ8</accession>
<evidence type="ECO:0000259" key="15">
    <source>
        <dbReference type="Pfam" id="PF00278"/>
    </source>
</evidence>
<keyword evidence="18" id="KW-1185">Reference proteome</keyword>
<keyword evidence="4 12" id="KW-0663">Pyridoxal phosphate</keyword>
<dbReference type="CDD" id="cd06828">
    <property type="entry name" value="PLPDE_III_DapDC"/>
    <property type="match status" value="1"/>
</dbReference>
<feature type="binding site" evidence="12">
    <location>
        <position position="373"/>
    </location>
    <ligand>
        <name>pyridoxal 5'-phosphate</name>
        <dbReference type="ChEBI" id="CHEBI:597326"/>
    </ligand>
</feature>
<dbReference type="InterPro" id="IPR022653">
    <property type="entry name" value="De-COase2_pyr-phos_BS"/>
</dbReference>
<gene>
    <name evidence="12" type="primary">lysA</name>
    <name evidence="17" type="ORF">CBF29_09880</name>
</gene>
<evidence type="ECO:0000256" key="5">
    <source>
        <dbReference type="ARBA" id="ARBA00023154"/>
    </source>
</evidence>
<dbReference type="AlphaFoldDB" id="A0A430AQQ8"/>
<evidence type="ECO:0000256" key="12">
    <source>
        <dbReference type="HAMAP-Rule" id="MF_02120"/>
    </source>
</evidence>
<dbReference type="OrthoDB" id="9802241at2"/>
<keyword evidence="2 12" id="KW-0028">Amino-acid biosynthesis</keyword>
<dbReference type="GO" id="GO:0009089">
    <property type="term" value="P:lysine biosynthetic process via diaminopimelate"/>
    <property type="evidence" value="ECO:0007669"/>
    <property type="project" value="UniProtKB-UniRule"/>
</dbReference>
<dbReference type="FunFam" id="2.40.37.10:FF:000003">
    <property type="entry name" value="Diaminopimelate decarboxylase"/>
    <property type="match status" value="1"/>
</dbReference>
<dbReference type="PROSITE" id="PS00878">
    <property type="entry name" value="ODR_DC_2_1"/>
    <property type="match status" value="1"/>
</dbReference>
<organism evidence="17 18">
    <name type="scientific">Vagococcus elongatus</name>
    <dbReference type="NCBI Taxonomy" id="180344"/>
    <lineage>
        <taxon>Bacteria</taxon>
        <taxon>Bacillati</taxon>
        <taxon>Bacillota</taxon>
        <taxon>Bacilli</taxon>
        <taxon>Lactobacillales</taxon>
        <taxon>Enterococcaceae</taxon>
        <taxon>Vagococcus</taxon>
    </lineage>
</organism>
<keyword evidence="6 12" id="KW-0456">Lyase</keyword>
<dbReference type="PANTHER" id="PTHR43727:SF2">
    <property type="entry name" value="GROUP IV DECARBOXYLASE"/>
    <property type="match status" value="1"/>
</dbReference>
<comment type="similarity">
    <text evidence="9 12">Belongs to the Orn/Lys/Arg decarboxylase class-II family. LysA subfamily.</text>
</comment>
<dbReference type="UniPathway" id="UPA00034">
    <property type="reaction ID" value="UER00027"/>
</dbReference>
<evidence type="ECO:0000256" key="14">
    <source>
        <dbReference type="RuleBase" id="RU003738"/>
    </source>
</evidence>
<evidence type="ECO:0000256" key="11">
    <source>
        <dbReference type="ARBA" id="ARBA00074972"/>
    </source>
</evidence>
<evidence type="ECO:0000259" key="16">
    <source>
        <dbReference type="Pfam" id="PF02784"/>
    </source>
</evidence>
<comment type="function">
    <text evidence="12">Specifically catalyzes the decarboxylation of meso-diaminopimelate (meso-DAP) to L-lysine.</text>
</comment>
<keyword evidence="3 12" id="KW-0210">Decarboxylase</keyword>
<dbReference type="GO" id="GO:0030170">
    <property type="term" value="F:pyridoxal phosphate binding"/>
    <property type="evidence" value="ECO:0007669"/>
    <property type="project" value="UniProtKB-UniRule"/>
</dbReference>
<dbReference type="Pfam" id="PF02784">
    <property type="entry name" value="Orn_Arg_deC_N"/>
    <property type="match status" value="1"/>
</dbReference>
<comment type="cofactor">
    <cofactor evidence="1 12 13 14">
        <name>pyridoxal 5'-phosphate</name>
        <dbReference type="ChEBI" id="CHEBI:597326"/>
    </cofactor>
</comment>
<dbReference type="GO" id="GO:0008836">
    <property type="term" value="F:diaminopimelate decarboxylase activity"/>
    <property type="evidence" value="ECO:0007669"/>
    <property type="project" value="UniProtKB-UniRule"/>
</dbReference>
<reference evidence="17 18" key="1">
    <citation type="submission" date="2017-05" db="EMBL/GenBank/DDBJ databases">
        <title>Vagococcus spp. assemblies.</title>
        <authorList>
            <person name="Gulvik C.A."/>
        </authorList>
    </citation>
    <scope>NUCLEOTIDE SEQUENCE [LARGE SCALE GENOMIC DNA]</scope>
    <source>
        <strain evidence="17 18">CCUG 51432</strain>
    </source>
</reference>
<dbReference type="FunFam" id="3.20.20.10:FF:000003">
    <property type="entry name" value="Diaminopimelate decarboxylase"/>
    <property type="match status" value="1"/>
</dbReference>
<feature type="modified residue" description="N6-(pyridoxal phosphate)lysine" evidence="12 13">
    <location>
        <position position="55"/>
    </location>
</feature>
<feature type="binding site" evidence="12">
    <location>
        <position position="232"/>
    </location>
    <ligand>
        <name>pyridoxal 5'-phosphate</name>
        <dbReference type="ChEBI" id="CHEBI:597326"/>
    </ligand>
</feature>
<evidence type="ECO:0000256" key="6">
    <source>
        <dbReference type="ARBA" id="ARBA00023239"/>
    </source>
</evidence>
<dbReference type="SUPFAM" id="SSF51419">
    <property type="entry name" value="PLP-binding barrel"/>
    <property type="match status" value="1"/>
</dbReference>
<dbReference type="HAMAP" id="MF_02120">
    <property type="entry name" value="LysA"/>
    <property type="match status" value="1"/>
</dbReference>
<dbReference type="PRINTS" id="PR01181">
    <property type="entry name" value="DAPDCRBXLASE"/>
</dbReference>
<dbReference type="InterPro" id="IPR009006">
    <property type="entry name" value="Ala_racemase/Decarboxylase_C"/>
</dbReference>